<dbReference type="Pfam" id="PF01607">
    <property type="entry name" value="CBM_14"/>
    <property type="match status" value="1"/>
</dbReference>
<dbReference type="SMART" id="SM00494">
    <property type="entry name" value="ChtBD2"/>
    <property type="match status" value="1"/>
</dbReference>
<evidence type="ECO:0000259" key="1">
    <source>
        <dbReference type="PROSITE" id="PS50940"/>
    </source>
</evidence>
<evidence type="ECO:0000313" key="2">
    <source>
        <dbReference type="Proteomes" id="UP000887569"/>
    </source>
</evidence>
<dbReference type="SUPFAM" id="SSF57625">
    <property type="entry name" value="Invertebrate chitin-binding proteins"/>
    <property type="match status" value="1"/>
</dbReference>
<name>A0A915BN29_PARUN</name>
<dbReference type="InterPro" id="IPR002557">
    <property type="entry name" value="Chitin-bd_dom"/>
</dbReference>
<dbReference type="PROSITE" id="PS50940">
    <property type="entry name" value="CHIT_BIND_II"/>
    <property type="match status" value="1"/>
</dbReference>
<dbReference type="AlphaFoldDB" id="A0A915BN29"/>
<feature type="domain" description="Chitin-binding type-2" evidence="1">
    <location>
        <begin position="15"/>
        <end position="60"/>
    </location>
</feature>
<accession>A0A915BN29</accession>
<dbReference type="GO" id="GO:0005576">
    <property type="term" value="C:extracellular region"/>
    <property type="evidence" value="ECO:0007669"/>
    <property type="project" value="InterPro"/>
</dbReference>
<dbReference type="Proteomes" id="UP000887569">
    <property type="component" value="Unplaced"/>
</dbReference>
<sequence>SPTATFETITTQPEIGSCGYHHNGFFGLGCSSRYLVCINGRPVYKRCPRGFTFNEGRQICVPEIPSLFTSFYEREQGKRSIRLSNGSVEADKEKDVHPDIWSVLTDDPFTKNAIRGSHSMKKSRFVCQSEIVFLSSRWFLLIRLLAEILIYPSKVIWYRSCERGFIFYGAGWTCLRFRLQNH</sequence>
<dbReference type="Gene3D" id="2.170.140.10">
    <property type="entry name" value="Chitin binding domain"/>
    <property type="match status" value="1"/>
</dbReference>
<organism evidence="2 3">
    <name type="scientific">Parascaris univalens</name>
    <name type="common">Nematode worm</name>
    <dbReference type="NCBI Taxonomy" id="6257"/>
    <lineage>
        <taxon>Eukaryota</taxon>
        <taxon>Metazoa</taxon>
        <taxon>Ecdysozoa</taxon>
        <taxon>Nematoda</taxon>
        <taxon>Chromadorea</taxon>
        <taxon>Rhabditida</taxon>
        <taxon>Spirurina</taxon>
        <taxon>Ascaridomorpha</taxon>
        <taxon>Ascaridoidea</taxon>
        <taxon>Ascarididae</taxon>
        <taxon>Parascaris</taxon>
    </lineage>
</organism>
<reference evidence="3" key="1">
    <citation type="submission" date="2022-11" db="UniProtKB">
        <authorList>
            <consortium name="WormBaseParasite"/>
        </authorList>
    </citation>
    <scope>IDENTIFICATION</scope>
</reference>
<keyword evidence="2" id="KW-1185">Reference proteome</keyword>
<evidence type="ECO:0000313" key="3">
    <source>
        <dbReference type="WBParaSite" id="PgR048_g003_t07"/>
    </source>
</evidence>
<dbReference type="WBParaSite" id="PgR048_g003_t07">
    <property type="protein sequence ID" value="PgR048_g003_t07"/>
    <property type="gene ID" value="PgR048_g003"/>
</dbReference>
<dbReference type="InterPro" id="IPR036508">
    <property type="entry name" value="Chitin-bd_dom_sf"/>
</dbReference>
<dbReference type="GO" id="GO:0008061">
    <property type="term" value="F:chitin binding"/>
    <property type="evidence" value="ECO:0007669"/>
    <property type="project" value="InterPro"/>
</dbReference>
<protein>
    <submittedName>
        <fullName evidence="3">Solute carrier organic anion transporter family member</fullName>
    </submittedName>
</protein>
<proteinExistence type="predicted"/>